<dbReference type="PIRSF" id="PIRSF001461">
    <property type="entry name" value="RPE"/>
    <property type="match status" value="1"/>
</dbReference>
<feature type="binding site" evidence="12">
    <location>
        <position position="183"/>
    </location>
    <ligand>
        <name>a divalent metal cation</name>
        <dbReference type="ChEBI" id="CHEBI:60240"/>
    </ligand>
</feature>
<dbReference type="PANTHER" id="PTHR11749">
    <property type="entry name" value="RIBULOSE-5-PHOSPHATE-3-EPIMERASE"/>
    <property type="match status" value="1"/>
</dbReference>
<name>A0A183IRC1_9BILA</name>
<gene>
    <name evidence="14" type="ORF">SBAD_LOCUS6168</name>
</gene>
<dbReference type="InterPro" id="IPR026019">
    <property type="entry name" value="Ribul_P_3_epim"/>
</dbReference>
<dbReference type="EMBL" id="UZAM01009536">
    <property type="protein sequence ID" value="VDP09419.1"/>
    <property type="molecule type" value="Genomic_DNA"/>
</dbReference>
<evidence type="ECO:0000256" key="9">
    <source>
        <dbReference type="ARBA" id="ARBA00023235"/>
    </source>
</evidence>
<keyword evidence="9 10" id="KW-0413">Isomerase</keyword>
<dbReference type="Gene3D" id="3.20.20.70">
    <property type="entry name" value="Aldolase class I"/>
    <property type="match status" value="1"/>
</dbReference>
<evidence type="ECO:0000256" key="8">
    <source>
        <dbReference type="ARBA" id="ARBA00022723"/>
    </source>
</evidence>
<protein>
    <recommendedName>
        <fullName evidence="7 10">Ribulose-phosphate 3-epimerase</fullName>
        <ecNumber evidence="7 10">5.1.3.1</ecNumber>
    </recommendedName>
</protein>
<accession>A0A183IRC1</accession>
<feature type="binding site" evidence="13">
    <location>
        <position position="78"/>
    </location>
    <ligand>
        <name>substrate</name>
    </ligand>
</feature>
<feature type="active site" description="Proton acceptor" evidence="11">
    <location>
        <position position="45"/>
    </location>
</feature>
<feature type="binding site" evidence="13">
    <location>
        <position position="18"/>
    </location>
    <ligand>
        <name>substrate</name>
    </ligand>
</feature>
<keyword evidence="12" id="KW-0464">Manganese</keyword>
<proteinExistence type="inferred from homology"/>
<dbReference type="OrthoDB" id="1927044at2759"/>
<feature type="active site" description="Proton donor" evidence="11">
    <location>
        <position position="183"/>
    </location>
</feature>
<feature type="binding site" evidence="13">
    <location>
        <begin position="205"/>
        <end position="206"/>
    </location>
    <ligand>
        <name>substrate</name>
    </ligand>
</feature>
<comment type="cofactor">
    <cofactor evidence="12">
        <name>a divalent metal cation</name>
        <dbReference type="ChEBI" id="CHEBI:60240"/>
    </cofactor>
    <text evidence="12">Binds 1 divalent metal cation per subunit.</text>
</comment>
<evidence type="ECO:0000256" key="10">
    <source>
        <dbReference type="PIRNR" id="PIRNR001461"/>
    </source>
</evidence>
<comment type="catalytic activity">
    <reaction evidence="1 10">
        <text>D-ribulose 5-phosphate = D-xylulose 5-phosphate</text>
        <dbReference type="Rhea" id="RHEA:13677"/>
        <dbReference type="ChEBI" id="CHEBI:57737"/>
        <dbReference type="ChEBI" id="CHEBI:58121"/>
        <dbReference type="EC" id="5.1.3.1"/>
    </reaction>
</comment>
<evidence type="ECO:0000256" key="2">
    <source>
        <dbReference type="ARBA" id="ARBA00001936"/>
    </source>
</evidence>
<feature type="binding site" evidence="12">
    <location>
        <position position="45"/>
    </location>
    <ligand>
        <name>a divalent metal cation</name>
        <dbReference type="ChEBI" id="CHEBI:60240"/>
    </ligand>
</feature>
<evidence type="ECO:0000256" key="12">
    <source>
        <dbReference type="PIRSR" id="PIRSR001461-2"/>
    </source>
</evidence>
<keyword evidence="8 12" id="KW-0479">Metal-binding</keyword>
<comment type="cofactor">
    <cofactor evidence="5">
        <name>Fe(2+)</name>
        <dbReference type="ChEBI" id="CHEBI:29033"/>
    </cofactor>
</comment>
<feature type="binding site" evidence="12">
    <location>
        <position position="78"/>
    </location>
    <ligand>
        <name>a divalent metal cation</name>
        <dbReference type="ChEBI" id="CHEBI:60240"/>
    </ligand>
</feature>
<reference evidence="16" key="1">
    <citation type="submission" date="2016-06" db="UniProtKB">
        <authorList>
            <consortium name="WormBaseParasite"/>
        </authorList>
    </citation>
    <scope>IDENTIFICATION</scope>
</reference>
<dbReference type="GO" id="GO:0004750">
    <property type="term" value="F:D-ribulose-phosphate 3-epimerase activity"/>
    <property type="evidence" value="ECO:0007669"/>
    <property type="project" value="UniProtKB-EC"/>
</dbReference>
<dbReference type="CDD" id="cd00429">
    <property type="entry name" value="RPE"/>
    <property type="match status" value="1"/>
</dbReference>
<dbReference type="FunFam" id="3.20.20.70:FF:000171">
    <property type="entry name" value="Ribulose-phosphate 3-epimerase"/>
    <property type="match status" value="1"/>
</dbReference>
<evidence type="ECO:0000256" key="3">
    <source>
        <dbReference type="ARBA" id="ARBA00001941"/>
    </source>
</evidence>
<dbReference type="Proteomes" id="UP000270296">
    <property type="component" value="Unassembled WGS sequence"/>
</dbReference>
<evidence type="ECO:0000313" key="16">
    <source>
        <dbReference type="WBParaSite" id="SBAD_0000640601-mRNA-1"/>
    </source>
</evidence>
<comment type="cofactor">
    <cofactor evidence="2">
        <name>Mn(2+)</name>
        <dbReference type="ChEBI" id="CHEBI:29035"/>
    </cofactor>
</comment>
<keyword evidence="15" id="KW-1185">Reference proteome</keyword>
<dbReference type="PROSITE" id="PS01085">
    <property type="entry name" value="RIBUL_P_3_EPIMER_1"/>
    <property type="match status" value="1"/>
</dbReference>
<evidence type="ECO:0000313" key="14">
    <source>
        <dbReference type="EMBL" id="VDP09419.1"/>
    </source>
</evidence>
<feature type="binding site" evidence="12">
    <location>
        <position position="43"/>
    </location>
    <ligand>
        <name>a divalent metal cation</name>
        <dbReference type="ChEBI" id="CHEBI:60240"/>
    </ligand>
</feature>
<sequence>MNTLWGSGSKTHCVIGPSILTADLARLADCGHSLLAAGADFLHLDVMDGHFVPNLTFGPPLVKCLRKHIHRPTIFDVHMMVQNPEKWVSDMASAGADIFTFHVEASADPGALIKQIKEAGLKVGMALKPNTPMADVKTLVSSVDMVLVMTVEPGFGGQAFMPQMLDKVRELRNDRPWLNIEVDGGVGPKNIVDCAEAGANMIVAGTSVVSHANPEAVIEFMRERGTAVLTEKFSTTRD</sequence>
<evidence type="ECO:0000256" key="4">
    <source>
        <dbReference type="ARBA" id="ARBA00001947"/>
    </source>
</evidence>
<evidence type="ECO:0000256" key="7">
    <source>
        <dbReference type="ARBA" id="ARBA00013188"/>
    </source>
</evidence>
<dbReference type="EC" id="5.1.3.1" evidence="7 10"/>
<dbReference type="NCBIfam" id="TIGR01163">
    <property type="entry name" value="rpe"/>
    <property type="match status" value="1"/>
</dbReference>
<dbReference type="InterPro" id="IPR013785">
    <property type="entry name" value="Aldolase_TIM"/>
</dbReference>
<dbReference type="SUPFAM" id="SSF51366">
    <property type="entry name" value="Ribulose-phoshate binding barrel"/>
    <property type="match status" value="1"/>
</dbReference>
<evidence type="ECO:0000256" key="11">
    <source>
        <dbReference type="PIRSR" id="PIRSR001461-1"/>
    </source>
</evidence>
<reference evidence="14 15" key="2">
    <citation type="submission" date="2018-11" db="EMBL/GenBank/DDBJ databases">
        <authorList>
            <consortium name="Pathogen Informatics"/>
        </authorList>
    </citation>
    <scope>NUCLEOTIDE SEQUENCE [LARGE SCALE GENOMIC DNA]</scope>
</reference>
<dbReference type="PROSITE" id="PS01086">
    <property type="entry name" value="RIBUL_P_3_EPIMER_2"/>
    <property type="match status" value="1"/>
</dbReference>
<evidence type="ECO:0000256" key="5">
    <source>
        <dbReference type="ARBA" id="ARBA00001954"/>
    </source>
</evidence>
<evidence type="ECO:0000256" key="6">
    <source>
        <dbReference type="ARBA" id="ARBA00009541"/>
    </source>
</evidence>
<comment type="similarity">
    <text evidence="6 10">Belongs to the ribulose-phosphate 3-epimerase family.</text>
</comment>
<evidence type="ECO:0000256" key="13">
    <source>
        <dbReference type="PIRSR" id="PIRSR001461-3"/>
    </source>
</evidence>
<keyword evidence="12" id="KW-0862">Zinc</keyword>
<dbReference type="HAMAP" id="MF_02227">
    <property type="entry name" value="RPE"/>
    <property type="match status" value="1"/>
</dbReference>
<dbReference type="InterPro" id="IPR011060">
    <property type="entry name" value="RibuloseP-bd_barrel"/>
</dbReference>
<comment type="cofactor">
    <cofactor evidence="3">
        <name>Co(2+)</name>
        <dbReference type="ChEBI" id="CHEBI:48828"/>
    </cofactor>
</comment>
<dbReference type="AlphaFoldDB" id="A0A183IRC1"/>
<dbReference type="WBParaSite" id="SBAD_0000640601-mRNA-1">
    <property type="protein sequence ID" value="SBAD_0000640601-mRNA-1"/>
    <property type="gene ID" value="SBAD_0000640601"/>
</dbReference>
<dbReference type="GO" id="GO:0006098">
    <property type="term" value="P:pentose-phosphate shunt"/>
    <property type="evidence" value="ECO:0007669"/>
    <property type="project" value="InterPro"/>
</dbReference>
<feature type="binding site" evidence="13">
    <location>
        <position position="185"/>
    </location>
    <ligand>
        <name>substrate</name>
    </ligand>
</feature>
<keyword evidence="12" id="KW-0170">Cobalt</keyword>
<organism evidence="16">
    <name type="scientific">Soboliphyme baturini</name>
    <dbReference type="NCBI Taxonomy" id="241478"/>
    <lineage>
        <taxon>Eukaryota</taxon>
        <taxon>Metazoa</taxon>
        <taxon>Ecdysozoa</taxon>
        <taxon>Nematoda</taxon>
        <taxon>Enoplea</taxon>
        <taxon>Dorylaimia</taxon>
        <taxon>Dioctophymatida</taxon>
        <taxon>Dioctophymatoidea</taxon>
        <taxon>Soboliphymatidae</taxon>
        <taxon>Soboliphyme</taxon>
    </lineage>
</organism>
<dbReference type="Pfam" id="PF00834">
    <property type="entry name" value="Ribul_P_3_epim"/>
    <property type="match status" value="1"/>
</dbReference>
<dbReference type="NCBIfam" id="NF004076">
    <property type="entry name" value="PRK05581.1-4"/>
    <property type="match status" value="1"/>
</dbReference>
<keyword evidence="10" id="KW-0119">Carbohydrate metabolism</keyword>
<feature type="binding site" evidence="13">
    <location>
        <begin position="154"/>
        <end position="157"/>
    </location>
    <ligand>
        <name>substrate</name>
    </ligand>
</feature>
<comment type="cofactor">
    <cofactor evidence="4">
        <name>Zn(2+)</name>
        <dbReference type="ChEBI" id="CHEBI:29105"/>
    </cofactor>
</comment>
<dbReference type="GO" id="GO:0005975">
    <property type="term" value="P:carbohydrate metabolic process"/>
    <property type="evidence" value="ECO:0007669"/>
    <property type="project" value="InterPro"/>
</dbReference>
<evidence type="ECO:0000313" key="15">
    <source>
        <dbReference type="Proteomes" id="UP000270296"/>
    </source>
</evidence>
<dbReference type="InterPro" id="IPR000056">
    <property type="entry name" value="Ribul_P_3_epim-like"/>
</dbReference>
<evidence type="ECO:0000256" key="1">
    <source>
        <dbReference type="ARBA" id="ARBA00001782"/>
    </source>
</evidence>
<dbReference type="GO" id="GO:0046872">
    <property type="term" value="F:metal ion binding"/>
    <property type="evidence" value="ECO:0007669"/>
    <property type="project" value="UniProtKB-KW"/>
</dbReference>